<gene>
    <name evidence="2" type="ORF">JF537_11070</name>
</gene>
<accession>A0A8I1MGU1</accession>
<feature type="transmembrane region" description="Helical" evidence="1">
    <location>
        <begin position="9"/>
        <end position="26"/>
    </location>
</feature>
<proteinExistence type="predicted"/>
<reference evidence="2" key="1">
    <citation type="submission" date="2020-12" db="EMBL/GenBank/DDBJ databases">
        <title>PHA producing bacteria isolated from mangrove.</title>
        <authorList>
            <person name="Zheng W."/>
            <person name="Yu S."/>
            <person name="Huang Y."/>
        </authorList>
    </citation>
    <scope>NUCLEOTIDE SEQUENCE</scope>
    <source>
        <strain evidence="2">GN22-4</strain>
    </source>
</reference>
<dbReference type="AlphaFoldDB" id="A0A8I1MGU1"/>
<dbReference type="Proteomes" id="UP000664578">
    <property type="component" value="Unassembled WGS sequence"/>
</dbReference>
<sequence>MAKFVEKGFIYGLVLGFCIGVFFVPYKEVLDSGEGFIETSHMELIYIFMVLMRICAASGLSGAGIGYYLYVDKMKHSK</sequence>
<name>A0A8I1MGU1_9BACI</name>
<organism evidence="2 3">
    <name type="scientific">Priestia flexa</name>
    <dbReference type="NCBI Taxonomy" id="86664"/>
    <lineage>
        <taxon>Bacteria</taxon>
        <taxon>Bacillati</taxon>
        <taxon>Bacillota</taxon>
        <taxon>Bacilli</taxon>
        <taxon>Bacillales</taxon>
        <taxon>Bacillaceae</taxon>
        <taxon>Priestia</taxon>
    </lineage>
</organism>
<comment type="caution">
    <text evidence="2">The sequence shown here is derived from an EMBL/GenBank/DDBJ whole genome shotgun (WGS) entry which is preliminary data.</text>
</comment>
<evidence type="ECO:0000313" key="2">
    <source>
        <dbReference type="EMBL" id="MBN8252115.1"/>
    </source>
</evidence>
<dbReference type="EMBL" id="JAEMWV010000005">
    <property type="protein sequence ID" value="MBN8252115.1"/>
    <property type="molecule type" value="Genomic_DNA"/>
</dbReference>
<keyword evidence="1" id="KW-1133">Transmembrane helix</keyword>
<evidence type="ECO:0000256" key="1">
    <source>
        <dbReference type="SAM" id="Phobius"/>
    </source>
</evidence>
<evidence type="ECO:0000313" key="3">
    <source>
        <dbReference type="Proteomes" id="UP000664578"/>
    </source>
</evidence>
<keyword evidence="1" id="KW-0472">Membrane</keyword>
<keyword evidence="1" id="KW-0812">Transmembrane</keyword>
<feature type="transmembrane region" description="Helical" evidence="1">
    <location>
        <begin position="46"/>
        <end position="70"/>
    </location>
</feature>
<protein>
    <submittedName>
        <fullName evidence="2">Uncharacterized protein</fullName>
    </submittedName>
</protein>
<dbReference type="RefSeq" id="WP_206782634.1">
    <property type="nucleotide sequence ID" value="NZ_JAEMWV010000005.1"/>
</dbReference>